<name>A0ACD5AQH2_9ACTN</name>
<dbReference type="Proteomes" id="UP001432251">
    <property type="component" value="Plasmid p1"/>
</dbReference>
<accession>A0ACD5AQH2</accession>
<keyword evidence="2" id="KW-1185">Reference proteome</keyword>
<proteinExistence type="predicted"/>
<dbReference type="EMBL" id="CP146023">
    <property type="protein sequence ID" value="WWQ69501.1"/>
    <property type="molecule type" value="Genomic_DNA"/>
</dbReference>
<sequence>MGISRDHGRPRAAVSPTALRRSRDCGRWAVRRQPSTRRPIRATSSTPAPVTADVIAHTGLYGTTRNPADSLRGTRQDRGMLISPYPGAHRNNLRQNLDRVRVAAENLRNSHDGDYLFEYLEWASTSARLLHHQVRDADIRNLVYTDGYRRIVDGSSYMGEYTTNDQRRFLFPMIDLELQHRVEDLQAACDDLFNHSRRWSGRTVLAVADTSFYIQHPTKLEETNLAALLSATGSTVQLLAPIVVIDELDRLKEAGKEHARWRAGYTLAVLDKILSAEGVGRLTTPDGKPTKTTVEVLFDAPSHTRLTDVDDEIVDRTRAIKDTAAAPVTLITYDTGQALRARTRGVAVLKLRHDLSAEEPNRARETKPGTGLRAQRRARNAQQQDT</sequence>
<keyword evidence="1" id="KW-0614">Plasmid</keyword>
<organism evidence="1 2">
    <name type="scientific">Streptomyces citrinus</name>
    <dbReference type="NCBI Taxonomy" id="3118173"/>
    <lineage>
        <taxon>Bacteria</taxon>
        <taxon>Bacillati</taxon>
        <taxon>Actinomycetota</taxon>
        <taxon>Actinomycetes</taxon>
        <taxon>Kitasatosporales</taxon>
        <taxon>Streptomycetaceae</taxon>
        <taxon>Streptomyces</taxon>
    </lineage>
</organism>
<evidence type="ECO:0000313" key="1">
    <source>
        <dbReference type="EMBL" id="WWQ69501.1"/>
    </source>
</evidence>
<geneLocation type="plasmid" evidence="1 2">
    <name>p1</name>
</geneLocation>
<evidence type="ECO:0000313" key="2">
    <source>
        <dbReference type="Proteomes" id="UP001432251"/>
    </source>
</evidence>
<protein>
    <submittedName>
        <fullName evidence="1">PIN domain-containing protein</fullName>
    </submittedName>
</protein>
<reference evidence="1" key="1">
    <citation type="journal article" date="2025" name="Int. J. Syst. Evol. Microbiol.">
        <title>Streptomyces citrinus sp. nov., with yellow diffusible pigment.</title>
        <authorList>
            <person name="He Y."/>
            <person name="Yang E."/>
            <person name="Xu J."/>
            <person name="Sun Y."/>
            <person name="Sun L."/>
        </authorList>
    </citation>
    <scope>NUCLEOTIDE SEQUENCE</scope>
    <source>
        <strain evidence="1">Q6</strain>
    </source>
</reference>
<gene>
    <name evidence="1" type="ORF">V2W30_40750</name>
</gene>